<dbReference type="RefSeq" id="XP_066655005.1">
    <property type="nucleotide sequence ID" value="XM_066798165.1"/>
</dbReference>
<organism evidence="2 3">
    <name type="scientific">Phyllosticta citribraziliensis</name>
    <dbReference type="NCBI Taxonomy" id="989973"/>
    <lineage>
        <taxon>Eukaryota</taxon>
        <taxon>Fungi</taxon>
        <taxon>Dikarya</taxon>
        <taxon>Ascomycota</taxon>
        <taxon>Pezizomycotina</taxon>
        <taxon>Dothideomycetes</taxon>
        <taxon>Dothideomycetes incertae sedis</taxon>
        <taxon>Botryosphaeriales</taxon>
        <taxon>Phyllostictaceae</taxon>
        <taxon>Phyllosticta</taxon>
    </lineage>
</organism>
<comment type="caution">
    <text evidence="2">The sequence shown here is derived from an EMBL/GenBank/DDBJ whole genome shotgun (WGS) entry which is preliminary data.</text>
</comment>
<feature type="compositionally biased region" description="Pro residues" evidence="1">
    <location>
        <begin position="59"/>
        <end position="69"/>
    </location>
</feature>
<reference evidence="2 3" key="1">
    <citation type="submission" date="2024-04" db="EMBL/GenBank/DDBJ databases">
        <title>Phyllosticta paracitricarpa is synonymous to the EU quarantine fungus P. citricarpa based on phylogenomic analyses.</title>
        <authorList>
            <consortium name="Lawrence Berkeley National Laboratory"/>
            <person name="Van ingen-buijs V.A."/>
            <person name="Van westerhoven A.C."/>
            <person name="Haridas S."/>
            <person name="Skiadas P."/>
            <person name="Martin F."/>
            <person name="Groenewald J.Z."/>
            <person name="Crous P.W."/>
            <person name="Seidl M.F."/>
        </authorList>
    </citation>
    <scope>NUCLEOTIDE SEQUENCE [LARGE SCALE GENOMIC DNA]</scope>
    <source>
        <strain evidence="2 3">CPC 17464</strain>
    </source>
</reference>
<gene>
    <name evidence="2" type="ORF">J3D65DRAFT_602909</name>
</gene>
<evidence type="ECO:0000313" key="2">
    <source>
        <dbReference type="EMBL" id="KAK7536854.1"/>
    </source>
</evidence>
<feature type="compositionally biased region" description="Low complexity" evidence="1">
    <location>
        <begin position="120"/>
        <end position="131"/>
    </location>
</feature>
<proteinExistence type="predicted"/>
<protein>
    <submittedName>
        <fullName evidence="2">Uncharacterized protein</fullName>
    </submittedName>
</protein>
<feature type="region of interest" description="Disordered" evidence="1">
    <location>
        <begin position="1"/>
        <end position="21"/>
    </location>
</feature>
<accession>A0ABR1LQ76</accession>
<dbReference type="GeneID" id="92031071"/>
<feature type="region of interest" description="Disordered" evidence="1">
    <location>
        <begin position="99"/>
        <end position="150"/>
    </location>
</feature>
<keyword evidence="3" id="KW-1185">Reference proteome</keyword>
<feature type="compositionally biased region" description="Acidic residues" evidence="1">
    <location>
        <begin position="132"/>
        <end position="144"/>
    </location>
</feature>
<name>A0ABR1LQ76_9PEZI</name>
<sequence>MPRSRSRRIAERNQAAGIPGAQAHLAALNQREVARNQARRARNQPHAPAISLSGSNFPPTHPAVPPPAAIHPALVPTADALPAAAAIDDDKDKAENTIPAAAAVNDDKDKDEGEDEDGADNAVPAATAAAVADEDDEDDEDDDNAPGARINYGDFSENCCTTRSTGTKSSGCIYLWGTLKREGDDVVSSHNGGGGSPRALLANVPPSFSGDIRPFTSFCGFGRPWIILKDTSPNTITAMQPGRLLTFAELFPGADGQRHTATSARASQQ</sequence>
<feature type="region of interest" description="Disordered" evidence="1">
    <location>
        <begin position="34"/>
        <end position="71"/>
    </location>
</feature>
<evidence type="ECO:0000256" key="1">
    <source>
        <dbReference type="SAM" id="MobiDB-lite"/>
    </source>
</evidence>
<dbReference type="EMBL" id="JBBPEH010000006">
    <property type="protein sequence ID" value="KAK7536854.1"/>
    <property type="molecule type" value="Genomic_DNA"/>
</dbReference>
<dbReference type="Proteomes" id="UP001360953">
    <property type="component" value="Unassembled WGS sequence"/>
</dbReference>
<evidence type="ECO:0000313" key="3">
    <source>
        <dbReference type="Proteomes" id="UP001360953"/>
    </source>
</evidence>